<dbReference type="InterPro" id="IPR024088">
    <property type="entry name" value="Tyr-tRNA-ligase_bac-type"/>
</dbReference>
<keyword evidence="8 10" id="KW-0030">Aminoacyl-tRNA synthetase</keyword>
<name>A0A9D8KDL0_9DELT</name>
<dbReference type="Gene3D" id="3.40.50.620">
    <property type="entry name" value="HUPs"/>
    <property type="match status" value="1"/>
</dbReference>
<evidence type="ECO:0000256" key="6">
    <source>
        <dbReference type="ARBA" id="ARBA00022884"/>
    </source>
</evidence>
<dbReference type="NCBIfam" id="TIGR00234">
    <property type="entry name" value="tyrS"/>
    <property type="match status" value="1"/>
</dbReference>
<organism evidence="12 13">
    <name type="scientific">Candidatus Zymogenus saltonus</name>
    <dbReference type="NCBI Taxonomy" id="2844893"/>
    <lineage>
        <taxon>Bacteria</taxon>
        <taxon>Deltaproteobacteria</taxon>
        <taxon>Candidatus Zymogenia</taxon>
        <taxon>Candidatus Zymogeniales</taxon>
        <taxon>Candidatus Zymogenaceae</taxon>
        <taxon>Candidatus Zymogenus</taxon>
    </lineage>
</organism>
<evidence type="ECO:0000256" key="9">
    <source>
        <dbReference type="ARBA" id="ARBA00048248"/>
    </source>
</evidence>
<comment type="similarity">
    <text evidence="10">Belongs to the class-I aminoacyl-tRNA synthetase family. TyrS type 2 subfamily.</text>
</comment>
<dbReference type="Gene3D" id="3.10.290.10">
    <property type="entry name" value="RNA-binding S4 domain"/>
    <property type="match status" value="1"/>
</dbReference>
<keyword evidence="6 11" id="KW-0694">RNA-binding</keyword>
<dbReference type="InterPro" id="IPR024108">
    <property type="entry name" value="Tyr-tRNA-ligase_bac_2"/>
</dbReference>
<comment type="subcellular location">
    <subcellularLocation>
        <location evidence="10">Cytoplasm</location>
    </subcellularLocation>
</comment>
<dbReference type="InterPro" id="IPR002307">
    <property type="entry name" value="Tyr-tRNA-ligase"/>
</dbReference>
<dbReference type="SUPFAM" id="SSF55174">
    <property type="entry name" value="Alpha-L RNA-binding motif"/>
    <property type="match status" value="1"/>
</dbReference>
<dbReference type="GO" id="GO:0003723">
    <property type="term" value="F:RNA binding"/>
    <property type="evidence" value="ECO:0007669"/>
    <property type="project" value="UniProtKB-KW"/>
</dbReference>
<evidence type="ECO:0000256" key="11">
    <source>
        <dbReference type="PROSITE-ProRule" id="PRU00182"/>
    </source>
</evidence>
<evidence type="ECO:0000256" key="8">
    <source>
        <dbReference type="ARBA" id="ARBA00023146"/>
    </source>
</evidence>
<reference evidence="12" key="2">
    <citation type="submission" date="2021-01" db="EMBL/GenBank/DDBJ databases">
        <authorList>
            <person name="Hahn C.R."/>
            <person name="Youssef N.H."/>
            <person name="Elshahed M."/>
        </authorList>
    </citation>
    <scope>NUCLEOTIDE SEQUENCE</scope>
    <source>
        <strain evidence="12">Zod_Metabat.24</strain>
    </source>
</reference>
<evidence type="ECO:0000256" key="5">
    <source>
        <dbReference type="ARBA" id="ARBA00022840"/>
    </source>
</evidence>
<keyword evidence="2 10" id="KW-0963">Cytoplasm</keyword>
<dbReference type="HAMAP" id="MF_02007">
    <property type="entry name" value="Tyr_tRNA_synth_type2"/>
    <property type="match status" value="1"/>
</dbReference>
<evidence type="ECO:0000313" key="13">
    <source>
        <dbReference type="Proteomes" id="UP000809273"/>
    </source>
</evidence>
<comment type="caution">
    <text evidence="12">The sequence shown here is derived from an EMBL/GenBank/DDBJ whole genome shotgun (WGS) entry which is preliminary data.</text>
</comment>
<feature type="short sequence motif" description="'HIGH' region" evidence="10">
    <location>
        <begin position="47"/>
        <end position="56"/>
    </location>
</feature>
<dbReference type="EMBL" id="JAFGIX010000003">
    <property type="protein sequence ID" value="MBN1571646.1"/>
    <property type="molecule type" value="Genomic_DNA"/>
</dbReference>
<dbReference type="SUPFAM" id="SSF52374">
    <property type="entry name" value="Nucleotidylyl transferase"/>
    <property type="match status" value="1"/>
</dbReference>
<dbReference type="Gene3D" id="1.10.240.10">
    <property type="entry name" value="Tyrosyl-Transfer RNA Synthetase"/>
    <property type="match status" value="1"/>
</dbReference>
<reference evidence="12" key="1">
    <citation type="journal article" date="2021" name="Environ. Microbiol.">
        <title>Genomic characterization of three novel Desulfobacterota classes expand the metabolic and phylogenetic diversity of the phylum.</title>
        <authorList>
            <person name="Murphy C.L."/>
            <person name="Biggerstaff J."/>
            <person name="Eichhorn A."/>
            <person name="Ewing E."/>
            <person name="Shahan R."/>
            <person name="Soriano D."/>
            <person name="Stewart S."/>
            <person name="VanMol K."/>
            <person name="Walker R."/>
            <person name="Walters P."/>
            <person name="Elshahed M.S."/>
            <person name="Youssef N.H."/>
        </authorList>
    </citation>
    <scope>NUCLEOTIDE SEQUENCE</scope>
    <source>
        <strain evidence="12">Zod_Metabat.24</strain>
    </source>
</reference>
<keyword evidence="5 10" id="KW-0067">ATP-binding</keyword>
<keyword evidence="4 10" id="KW-0547">Nucleotide-binding</keyword>
<dbReference type="CDD" id="cd00805">
    <property type="entry name" value="TyrRS_core"/>
    <property type="match status" value="1"/>
</dbReference>
<dbReference type="InterPro" id="IPR014729">
    <property type="entry name" value="Rossmann-like_a/b/a_fold"/>
</dbReference>
<dbReference type="PROSITE" id="PS50889">
    <property type="entry name" value="S4"/>
    <property type="match status" value="1"/>
</dbReference>
<feature type="binding site" evidence="10">
    <location>
        <position position="234"/>
    </location>
    <ligand>
        <name>ATP</name>
        <dbReference type="ChEBI" id="CHEBI:30616"/>
    </ligand>
</feature>
<accession>A0A9D8KDL0</accession>
<dbReference type="PRINTS" id="PR01040">
    <property type="entry name" value="TRNASYNTHTYR"/>
</dbReference>
<dbReference type="GO" id="GO:0006437">
    <property type="term" value="P:tyrosyl-tRNA aminoacylation"/>
    <property type="evidence" value="ECO:0007669"/>
    <property type="project" value="UniProtKB-UniRule"/>
</dbReference>
<comment type="subunit">
    <text evidence="1 10">Homodimer.</text>
</comment>
<keyword evidence="3 10" id="KW-0436">Ligase</keyword>
<dbReference type="GO" id="GO:0005829">
    <property type="term" value="C:cytosol"/>
    <property type="evidence" value="ECO:0007669"/>
    <property type="project" value="TreeGrafter"/>
</dbReference>
<comment type="function">
    <text evidence="10">Catalyzes the attachment of tyrosine to tRNA(Tyr) in a two-step reaction: tyrosine is first activated by ATP to form Tyr-AMP and then transferred to the acceptor end of tRNA(Tyr).</text>
</comment>
<keyword evidence="7 10" id="KW-0648">Protein biosynthesis</keyword>
<dbReference type="EC" id="6.1.1.1" evidence="10"/>
<evidence type="ECO:0000256" key="4">
    <source>
        <dbReference type="ARBA" id="ARBA00022741"/>
    </source>
</evidence>
<protein>
    <recommendedName>
        <fullName evidence="10">Tyrosine--tRNA ligase</fullName>
        <ecNumber evidence="10">6.1.1.1</ecNumber>
    </recommendedName>
    <alternativeName>
        <fullName evidence="10">Tyrosyl-tRNA synthetase</fullName>
        <shortName evidence="10">TyrRS</shortName>
    </alternativeName>
</protein>
<dbReference type="GO" id="GO:0004831">
    <property type="term" value="F:tyrosine-tRNA ligase activity"/>
    <property type="evidence" value="ECO:0007669"/>
    <property type="project" value="UniProtKB-UniRule"/>
</dbReference>
<comment type="caution">
    <text evidence="10">Lacks conserved residue(s) required for the propagation of feature annotation.</text>
</comment>
<dbReference type="GO" id="GO:0005524">
    <property type="term" value="F:ATP binding"/>
    <property type="evidence" value="ECO:0007669"/>
    <property type="project" value="UniProtKB-UniRule"/>
</dbReference>
<comment type="catalytic activity">
    <reaction evidence="9 10">
        <text>tRNA(Tyr) + L-tyrosine + ATP = L-tyrosyl-tRNA(Tyr) + AMP + diphosphate + H(+)</text>
        <dbReference type="Rhea" id="RHEA:10220"/>
        <dbReference type="Rhea" id="RHEA-COMP:9706"/>
        <dbReference type="Rhea" id="RHEA-COMP:9707"/>
        <dbReference type="ChEBI" id="CHEBI:15378"/>
        <dbReference type="ChEBI" id="CHEBI:30616"/>
        <dbReference type="ChEBI" id="CHEBI:33019"/>
        <dbReference type="ChEBI" id="CHEBI:58315"/>
        <dbReference type="ChEBI" id="CHEBI:78442"/>
        <dbReference type="ChEBI" id="CHEBI:78536"/>
        <dbReference type="ChEBI" id="CHEBI:456215"/>
        <dbReference type="EC" id="6.1.1.1"/>
    </reaction>
</comment>
<gene>
    <name evidence="10" type="primary">tyrS</name>
    <name evidence="12" type="ORF">JW984_00445</name>
</gene>
<evidence type="ECO:0000256" key="2">
    <source>
        <dbReference type="ARBA" id="ARBA00022490"/>
    </source>
</evidence>
<dbReference type="PANTHER" id="PTHR11766">
    <property type="entry name" value="TYROSYL-TRNA SYNTHETASE"/>
    <property type="match status" value="1"/>
</dbReference>
<sequence length="414" mass="46682">MNYNLNEQMDLILRGTVEIISEEEMEKKVTGAIKSKKPLIVKAGFDPTAPDLHLGHTVLIQKLKHFQELGHTAVFLIGDFTGMIGDPSGRSDTREQLTREVLLKNAETYKEQVFKILDEKKTVIEFNSNWMRKMSAEGLIELAAQQTVARMLEREDFNNRFKSNKPISIHEFLYPLVQGYDSVALKADVELGGTDQIFNLFVGRDLQRHFGQEPQVVITVPILVGTDGVKKMGKSNDNYIGITEPAKEIFGKVMSLSDELMLEYYELLSDITTAEFRAMKEEMKKGTKNPKEAKEALALELAARFWGKEEADNALEEFGRVFAKGEVPTDVPEGECVIEKMAEKKAVAQDGLWIPRVLTDLKLTTSTTKAKQMIKDGAVSMDGEKLEGENRDIKPGETHLFKVGRLKFMRISFL</sequence>
<dbReference type="Proteomes" id="UP000809273">
    <property type="component" value="Unassembled WGS sequence"/>
</dbReference>
<evidence type="ECO:0000256" key="10">
    <source>
        <dbReference type="HAMAP-Rule" id="MF_02007"/>
    </source>
</evidence>
<evidence type="ECO:0000256" key="1">
    <source>
        <dbReference type="ARBA" id="ARBA00011738"/>
    </source>
</evidence>
<dbReference type="AlphaFoldDB" id="A0A9D8KDL0"/>
<evidence type="ECO:0000256" key="3">
    <source>
        <dbReference type="ARBA" id="ARBA00022598"/>
    </source>
</evidence>
<evidence type="ECO:0000313" key="12">
    <source>
        <dbReference type="EMBL" id="MBN1571646.1"/>
    </source>
</evidence>
<dbReference type="InterPro" id="IPR036986">
    <property type="entry name" value="S4_RNA-bd_sf"/>
</dbReference>
<dbReference type="PROSITE" id="PS00178">
    <property type="entry name" value="AA_TRNA_LIGASE_I"/>
    <property type="match status" value="1"/>
</dbReference>
<evidence type="ECO:0000256" key="7">
    <source>
        <dbReference type="ARBA" id="ARBA00022917"/>
    </source>
</evidence>
<proteinExistence type="inferred from homology"/>
<dbReference type="InterPro" id="IPR002305">
    <property type="entry name" value="aa-tRNA-synth_Ic"/>
</dbReference>
<dbReference type="InterPro" id="IPR001412">
    <property type="entry name" value="aa-tRNA-synth_I_CS"/>
</dbReference>
<dbReference type="Pfam" id="PF00579">
    <property type="entry name" value="tRNA-synt_1b"/>
    <property type="match status" value="1"/>
</dbReference>
<dbReference type="PANTHER" id="PTHR11766:SF1">
    <property type="entry name" value="TYROSINE--TRNA LIGASE"/>
    <property type="match status" value="1"/>
</dbReference>
<dbReference type="FunFam" id="3.40.50.620:FF:000061">
    <property type="entry name" value="Tyrosine--tRNA ligase"/>
    <property type="match status" value="1"/>
</dbReference>